<gene>
    <name evidence="1" type="ORF">LMG32879_000608</name>
</gene>
<accession>A0AA35ULS4</accession>
<name>A0AA35ULS4_9PROT</name>
<dbReference type="Pfam" id="PF04402">
    <property type="entry name" value="SIMPL"/>
    <property type="match status" value="1"/>
</dbReference>
<dbReference type="GO" id="GO:0006974">
    <property type="term" value="P:DNA damage response"/>
    <property type="evidence" value="ECO:0007669"/>
    <property type="project" value="TreeGrafter"/>
</dbReference>
<dbReference type="PANTHER" id="PTHR34387:SF1">
    <property type="entry name" value="PERIPLASMIC IMMUNOGENIC PROTEIN"/>
    <property type="match status" value="1"/>
</dbReference>
<organism evidence="1 2">
    <name type="scientific">Brytella acorum</name>
    <dbReference type="NCBI Taxonomy" id="2959299"/>
    <lineage>
        <taxon>Bacteria</taxon>
        <taxon>Pseudomonadati</taxon>
        <taxon>Pseudomonadota</taxon>
        <taxon>Alphaproteobacteria</taxon>
        <taxon>Acetobacterales</taxon>
        <taxon>Acetobacteraceae</taxon>
        <taxon>Brytella</taxon>
    </lineage>
</organism>
<reference evidence="1" key="1">
    <citation type="submission" date="2023-03" db="EMBL/GenBank/DDBJ databases">
        <authorList>
            <person name="Cleenwerck I."/>
        </authorList>
    </citation>
    <scope>NUCLEOTIDE SEQUENCE</scope>
    <source>
        <strain evidence="1">LMG 32879</strain>
    </source>
</reference>
<evidence type="ECO:0000313" key="2">
    <source>
        <dbReference type="Proteomes" id="UP001176960"/>
    </source>
</evidence>
<keyword evidence="2" id="KW-1185">Reference proteome</keyword>
<proteinExistence type="predicted"/>
<dbReference type="InterPro" id="IPR007497">
    <property type="entry name" value="SIMPL/DUF541"/>
</dbReference>
<dbReference type="RefSeq" id="WP_289841530.1">
    <property type="nucleotide sequence ID" value="NZ_CATKSH010000002.1"/>
</dbReference>
<dbReference type="AlphaFoldDB" id="A0AA35ULS4"/>
<protein>
    <submittedName>
        <fullName evidence="1">SIMPL domain-containing protein</fullName>
    </submittedName>
</protein>
<sequence length="271" mass="29601">MWRYVSRDAPLLSDVHRPTIKKPSAILMQGSAQDRLNHEVDQHLSEGYVMKRFLLGLLLTPFPFCTALAADGPQTLLSLTATGSVEATPTLLDASLTAQSEATDPATAQTQVNRIVANALKQASAVSQLHMAVLDYDVSERTPENHPHSWMAQQNLSLRGTDSATLLKLAGQLQSEGMILRGLNWSFTSEDKAALEKKARDDAFAKLQQQARDSAHALGLHVDHFKTVRIEFSSPIPRMAMMAARMASAPSRTNEERAVTVSLSADVYLAP</sequence>
<dbReference type="EMBL" id="CATKSH010000002">
    <property type="protein sequence ID" value="CAI9119783.1"/>
    <property type="molecule type" value="Genomic_DNA"/>
</dbReference>
<dbReference type="Proteomes" id="UP001176960">
    <property type="component" value="Unassembled WGS sequence"/>
</dbReference>
<dbReference type="InterPro" id="IPR052022">
    <property type="entry name" value="26kDa_periplasmic_antigen"/>
</dbReference>
<evidence type="ECO:0000313" key="1">
    <source>
        <dbReference type="EMBL" id="CAI9119783.1"/>
    </source>
</evidence>
<dbReference type="Gene3D" id="3.30.110.170">
    <property type="entry name" value="Protein of unknown function (DUF541), domain 1"/>
    <property type="match status" value="1"/>
</dbReference>
<dbReference type="PANTHER" id="PTHR34387">
    <property type="entry name" value="SLR1258 PROTEIN"/>
    <property type="match status" value="1"/>
</dbReference>
<comment type="caution">
    <text evidence="1">The sequence shown here is derived from an EMBL/GenBank/DDBJ whole genome shotgun (WGS) entry which is preliminary data.</text>
</comment>
<dbReference type="Gene3D" id="3.30.70.2970">
    <property type="entry name" value="Protein of unknown function (DUF541), domain 2"/>
    <property type="match status" value="1"/>
</dbReference>